<feature type="repeat" description="ANK" evidence="3">
    <location>
        <begin position="897"/>
        <end position="929"/>
    </location>
</feature>
<dbReference type="Pfam" id="PF13637">
    <property type="entry name" value="Ank_4"/>
    <property type="match status" value="1"/>
</dbReference>
<feature type="repeat" description="ANK" evidence="3">
    <location>
        <begin position="629"/>
        <end position="661"/>
    </location>
</feature>
<feature type="repeat" description="ANK" evidence="3">
    <location>
        <begin position="390"/>
        <end position="422"/>
    </location>
</feature>
<dbReference type="PANTHER" id="PTHR24198:SF165">
    <property type="entry name" value="ANKYRIN REPEAT-CONTAINING PROTEIN-RELATED"/>
    <property type="match status" value="1"/>
</dbReference>
<evidence type="ECO:0000256" key="4">
    <source>
        <dbReference type="SAM" id="MobiDB-lite"/>
    </source>
</evidence>
<feature type="repeat" description="ANK" evidence="3">
    <location>
        <begin position="233"/>
        <end position="265"/>
    </location>
</feature>
<feature type="repeat" description="ANK" evidence="3">
    <location>
        <begin position="19"/>
        <end position="51"/>
    </location>
</feature>
<dbReference type="AlphaFoldDB" id="A0A6B2KX04"/>
<feature type="repeat" description="ANK" evidence="3">
    <location>
        <begin position="162"/>
        <end position="194"/>
    </location>
</feature>
<feature type="repeat" description="ANK" evidence="3">
    <location>
        <begin position="738"/>
        <end position="770"/>
    </location>
</feature>
<evidence type="ECO:0000256" key="1">
    <source>
        <dbReference type="ARBA" id="ARBA00022737"/>
    </source>
</evidence>
<dbReference type="InterPro" id="IPR002110">
    <property type="entry name" value="Ankyrin_rpt"/>
</dbReference>
<organism evidence="5">
    <name type="scientific">Arcella intermedia</name>
    <dbReference type="NCBI Taxonomy" id="1963864"/>
    <lineage>
        <taxon>Eukaryota</taxon>
        <taxon>Amoebozoa</taxon>
        <taxon>Tubulinea</taxon>
        <taxon>Elardia</taxon>
        <taxon>Arcellinida</taxon>
        <taxon>Sphaerothecina</taxon>
        <taxon>Arcellidae</taxon>
        <taxon>Arcella</taxon>
    </lineage>
</organism>
<dbReference type="Gene3D" id="1.25.40.20">
    <property type="entry name" value="Ankyrin repeat-containing domain"/>
    <property type="match status" value="6"/>
</dbReference>
<name>A0A6B2KX04_9EUKA</name>
<evidence type="ECO:0000256" key="3">
    <source>
        <dbReference type="PROSITE-ProRule" id="PRU00023"/>
    </source>
</evidence>
<dbReference type="PANTHER" id="PTHR24198">
    <property type="entry name" value="ANKYRIN REPEAT AND PROTEIN KINASE DOMAIN-CONTAINING PROTEIN"/>
    <property type="match status" value="1"/>
</dbReference>
<dbReference type="InterPro" id="IPR036770">
    <property type="entry name" value="Ankyrin_rpt-contain_sf"/>
</dbReference>
<dbReference type="PROSITE" id="PS50297">
    <property type="entry name" value="ANK_REP_REGION"/>
    <property type="match status" value="10"/>
</dbReference>
<evidence type="ECO:0000256" key="2">
    <source>
        <dbReference type="ARBA" id="ARBA00023043"/>
    </source>
</evidence>
<dbReference type="PRINTS" id="PR01415">
    <property type="entry name" value="ANKYRIN"/>
</dbReference>
<reference evidence="5" key="1">
    <citation type="journal article" date="2020" name="J. Eukaryot. Microbiol.">
        <title>De novo Sequencing, Assembly and Annotation of the Transcriptome for the Free-Living Testate Amoeba Arcella intermedia.</title>
        <authorList>
            <person name="Ribeiro G.M."/>
            <person name="Porfirio-Sousa A.L."/>
            <person name="Maurer-Alcala X.X."/>
            <person name="Katz L.A."/>
            <person name="Lahr D.J.G."/>
        </authorList>
    </citation>
    <scope>NUCLEOTIDE SEQUENCE</scope>
</reference>
<feature type="repeat" description="ANK" evidence="3">
    <location>
        <begin position="356"/>
        <end position="389"/>
    </location>
</feature>
<dbReference type="PROSITE" id="PS50088">
    <property type="entry name" value="ANK_REPEAT"/>
    <property type="match status" value="10"/>
</dbReference>
<feature type="region of interest" description="Disordered" evidence="4">
    <location>
        <begin position="297"/>
        <end position="320"/>
    </location>
</feature>
<proteinExistence type="predicted"/>
<dbReference type="Pfam" id="PF12796">
    <property type="entry name" value="Ank_2"/>
    <property type="match status" value="4"/>
</dbReference>
<keyword evidence="1" id="KW-0677">Repeat</keyword>
<feature type="repeat" description="ANK" evidence="3">
    <location>
        <begin position="930"/>
        <end position="954"/>
    </location>
</feature>
<dbReference type="EMBL" id="GIBP01000202">
    <property type="protein sequence ID" value="NDV29171.1"/>
    <property type="molecule type" value="Transcribed_RNA"/>
</dbReference>
<sequence>MIVELLQENPDIANTISNSGHSPLYFAVKNGHVEAVETLLSHGANPRIQNDFSSSPIHTSITKRDIQIFGTLLAHNASITIRDRQGKLPLDLAVAEGQWEMVSGLVERHVEEAMEGGGYFVKALVQKFNHVLRQATRDGEINVVRTLLKTPHAVNVNESTGSGWSGLHLAIKHQQLDLVKSFIKYKADVNVVLAEGFTALHMVSELPLEDQAKVPYVRTLLEAKANPDAVTLSGYTSLHMLVKKGQTACVRALLEHGASPNIPHPYLSIPYYIAIKNKNYEIAELLIKHGTVIGGSDKDGGAKGEAEKKGKKKGKAETTGTAGSVPLLHAIRCGHGGIAEEMVGQGMDINTVGDTNGWTPLGLAVLKESDPSLVKKLIEAGADINKTNSFGFTPLHSACSVENITIVELLLEHKADPNIPNIKNFYPLHSALSLKNASLVKLLIKAGADTSKPFPSSGTLPTSLIGKLDNTELIEEFLHQNSDIDPAVRLCTAIRSGQTLLVKYLIEEKGMNVNQEYYDGGFKDLRRPLSYTIKKNNTVDLPMIKFLIECGANPSLALSSSSNRTLFHLAVDMNHQALFDFLISLENLDLNAKEKNQWTALGVALGTKKIEFATKLINAGADVNIGNDKNITPLHQAVSLNSMPLVELLLERGVEINPLTFNKMSPLDYALREKRWDIALVLIQKGANKLKNKVGRSSWSLMHYVASLRSVDPMVISETLRIMLSQPEEFPINQVDLNGWTPLHLAVRNFNKHAVDVLVQGGADVTIMTKNLWSPLHTLAKMRIKPPNAKKGTSVYSENLIHICNVLIDALKGTPREQGLDQKGENGFTPLDIAIFNQNKIISQKLQENGAVTSSFSSKWGIHQAAEAGNVGIIKSIVTSSTPEEKQQVIDRPRGAKGWTPLHVAAWFGQDKIVQELITLGATVTAQDKEGKTALHLAVQKRRKRVVKALMSAGKEELAKIKDAAGHSVLDNASKNDSSVMALIEKYVAQTLKDPLPNRVMRGGRRGVAARGRVVRSREDRSMARRGRGRSVVQAIRVTDIDVPVPVAAVPAPTKASPLTAEDFPTVEAAWGTEPAAEWGEGVWEDVGALW</sequence>
<dbReference type="SMART" id="SM00248">
    <property type="entry name" value="ANK"/>
    <property type="match status" value="23"/>
</dbReference>
<protein>
    <submittedName>
        <fullName evidence="5">Uncharacterized protein</fullName>
    </submittedName>
</protein>
<feature type="compositionally biased region" description="Basic and acidic residues" evidence="4">
    <location>
        <begin position="297"/>
        <end position="308"/>
    </location>
</feature>
<feature type="repeat" description="ANK" evidence="3">
    <location>
        <begin position="423"/>
        <end position="451"/>
    </location>
</feature>
<dbReference type="Pfam" id="PF00023">
    <property type="entry name" value="Ank"/>
    <property type="match status" value="2"/>
</dbReference>
<accession>A0A6B2KX04</accession>
<evidence type="ECO:0000313" key="5">
    <source>
        <dbReference type="EMBL" id="NDV29171.1"/>
    </source>
</evidence>
<dbReference type="SUPFAM" id="SSF48403">
    <property type="entry name" value="Ankyrin repeat"/>
    <property type="match status" value="3"/>
</dbReference>
<keyword evidence="2 3" id="KW-0040">ANK repeat</keyword>